<reference evidence="1 2" key="1">
    <citation type="submission" date="2017-06" db="EMBL/GenBank/DDBJ databases">
        <title>Aedes aegypti genome working group (AGWG) sequencing and assembly.</title>
        <authorList>
            <consortium name="Aedes aegypti Genome Working Group (AGWG)"/>
            <person name="Matthews B.J."/>
        </authorList>
    </citation>
    <scope>NUCLEOTIDE SEQUENCE [LARGE SCALE GENOMIC DNA]</scope>
    <source>
        <strain evidence="1 2">LVP_AGWG</strain>
    </source>
</reference>
<dbReference type="InParanoid" id="A0A1S4FYY2"/>
<dbReference type="VEuPathDB" id="VectorBase:AAEL013418"/>
<reference evidence="1" key="2">
    <citation type="submission" date="2020-05" db="UniProtKB">
        <authorList>
            <consortium name="EnsemblMetazoa"/>
        </authorList>
    </citation>
    <scope>IDENTIFICATION</scope>
    <source>
        <strain evidence="1">LVP_AGWG</strain>
    </source>
</reference>
<evidence type="ECO:0000313" key="2">
    <source>
        <dbReference type="Proteomes" id="UP000008820"/>
    </source>
</evidence>
<evidence type="ECO:0000313" key="1">
    <source>
        <dbReference type="EnsemblMetazoa" id="AAEL013418-PA"/>
    </source>
</evidence>
<dbReference type="Proteomes" id="UP000008820">
    <property type="component" value="Chromosome 1"/>
</dbReference>
<gene>
    <name evidence="1" type="primary">5577942</name>
</gene>
<proteinExistence type="predicted"/>
<keyword evidence="2" id="KW-1185">Reference proteome</keyword>
<organism evidence="1 2">
    <name type="scientific">Aedes aegypti</name>
    <name type="common">Yellowfever mosquito</name>
    <name type="synonym">Culex aegypti</name>
    <dbReference type="NCBI Taxonomy" id="7159"/>
    <lineage>
        <taxon>Eukaryota</taxon>
        <taxon>Metazoa</taxon>
        <taxon>Ecdysozoa</taxon>
        <taxon>Arthropoda</taxon>
        <taxon>Hexapoda</taxon>
        <taxon>Insecta</taxon>
        <taxon>Pterygota</taxon>
        <taxon>Neoptera</taxon>
        <taxon>Endopterygota</taxon>
        <taxon>Diptera</taxon>
        <taxon>Nematocera</taxon>
        <taxon>Culicoidea</taxon>
        <taxon>Culicidae</taxon>
        <taxon>Culicinae</taxon>
        <taxon>Aedini</taxon>
        <taxon>Aedes</taxon>
        <taxon>Stegomyia</taxon>
    </lineage>
</organism>
<name>A0A1S4FYY2_AEDAE</name>
<sequence length="172" mass="19640">MSAARVDCLPNSRSFSILGHFRDPFAFQKLLDRCIGFIHWDTESAFTWVKILLLVFTGTYYTLSCLCLTRIDPAEVPLDHFFGMWFLVGGGCSCFSQWYVLAIERRHLAKVIGFLTNLQQNGIDHPTRVRQRSRIVLYSIVHWTTNVSQTAVWAVTLLFTSSIAHATSNSYL</sequence>
<dbReference type="AlphaFoldDB" id="A0A1S4FYY2"/>
<dbReference type="OrthoDB" id="7740932at2759"/>
<accession>A0A1S4FYY2</accession>
<protein>
    <submittedName>
        <fullName evidence="1">Uncharacterized protein</fullName>
    </submittedName>
</protein>
<dbReference type="EnsemblMetazoa" id="AAEL013418-RA">
    <property type="protein sequence ID" value="AAEL013418-PA"/>
    <property type="gene ID" value="AAEL013418"/>
</dbReference>